<evidence type="ECO:0000256" key="8">
    <source>
        <dbReference type="ARBA" id="ARBA00023242"/>
    </source>
</evidence>
<comment type="similarity">
    <text evidence="9">Belongs to the WIP C2H2-type zinc-finger protein family.</text>
</comment>
<dbReference type="GO" id="GO:0005634">
    <property type="term" value="C:nucleus"/>
    <property type="evidence" value="ECO:0007669"/>
    <property type="project" value="UniProtKB-SubCell"/>
</dbReference>
<dbReference type="InterPro" id="IPR043584">
    <property type="entry name" value="WIP1/2/3/4/5/6"/>
</dbReference>
<organism evidence="13 14">
    <name type="scientific">Punica granatum</name>
    <name type="common">Pomegranate</name>
    <dbReference type="NCBI Taxonomy" id="22663"/>
    <lineage>
        <taxon>Eukaryota</taxon>
        <taxon>Viridiplantae</taxon>
        <taxon>Streptophyta</taxon>
        <taxon>Embryophyta</taxon>
        <taxon>Tracheophyta</taxon>
        <taxon>Spermatophyta</taxon>
        <taxon>Magnoliopsida</taxon>
        <taxon>eudicotyledons</taxon>
        <taxon>Gunneridae</taxon>
        <taxon>Pentapetalae</taxon>
        <taxon>rosids</taxon>
        <taxon>malvids</taxon>
        <taxon>Myrtales</taxon>
        <taxon>Lythraceae</taxon>
        <taxon>Punica</taxon>
    </lineage>
</organism>
<evidence type="ECO:0000256" key="10">
    <source>
        <dbReference type="PROSITE-ProRule" id="PRU00042"/>
    </source>
</evidence>
<evidence type="ECO:0000313" key="13">
    <source>
        <dbReference type="EMBL" id="OWM79958.1"/>
    </source>
</evidence>
<accession>A0A218X581</accession>
<dbReference type="PROSITE" id="PS50157">
    <property type="entry name" value="ZINC_FINGER_C2H2_2"/>
    <property type="match status" value="1"/>
</dbReference>
<gene>
    <name evidence="16" type="primary">LOC116205815</name>
    <name evidence="13" type="ORF">CDL15_Pgr006262</name>
</gene>
<dbReference type="SUPFAM" id="SSF57667">
    <property type="entry name" value="beta-beta-alpha zinc fingers"/>
    <property type="match status" value="2"/>
</dbReference>
<evidence type="ECO:0000256" key="2">
    <source>
        <dbReference type="ARBA" id="ARBA00022723"/>
    </source>
</evidence>
<evidence type="ECO:0000259" key="12">
    <source>
        <dbReference type="PROSITE" id="PS50157"/>
    </source>
</evidence>
<dbReference type="InterPro" id="IPR055187">
    <property type="entry name" value="C2CH-3rd_BIRD-IDD"/>
</dbReference>
<proteinExistence type="inferred from homology"/>
<dbReference type="RefSeq" id="XP_031394341.1">
    <property type="nucleotide sequence ID" value="XM_031538481.1"/>
</dbReference>
<evidence type="ECO:0000256" key="5">
    <source>
        <dbReference type="ARBA" id="ARBA00022833"/>
    </source>
</evidence>
<dbReference type="PANTHER" id="PTHR45878">
    <property type="entry name" value="ZINC FINGER PROTEIN WIP2"/>
    <property type="match status" value="1"/>
</dbReference>
<evidence type="ECO:0000256" key="6">
    <source>
        <dbReference type="ARBA" id="ARBA00023015"/>
    </source>
</evidence>
<dbReference type="FunFam" id="3.30.160.60:FF:000523">
    <property type="entry name" value="Zinc finger protein WIP2"/>
    <property type="match status" value="1"/>
</dbReference>
<dbReference type="GO" id="GO:0003700">
    <property type="term" value="F:DNA-binding transcription factor activity"/>
    <property type="evidence" value="ECO:0007669"/>
    <property type="project" value="InterPro"/>
</dbReference>
<protein>
    <submittedName>
        <fullName evidence="16">Protein TRANSPARENT TESTA 1</fullName>
    </submittedName>
</protein>
<evidence type="ECO:0000313" key="14">
    <source>
        <dbReference type="Proteomes" id="UP000197138"/>
    </source>
</evidence>
<evidence type="ECO:0000256" key="1">
    <source>
        <dbReference type="ARBA" id="ARBA00004123"/>
    </source>
</evidence>
<dbReference type="EMBL" id="MTKT01002371">
    <property type="protein sequence ID" value="OWM79958.1"/>
    <property type="molecule type" value="Genomic_DNA"/>
</dbReference>
<evidence type="ECO:0000256" key="4">
    <source>
        <dbReference type="ARBA" id="ARBA00022771"/>
    </source>
</evidence>
<evidence type="ECO:0000313" key="15">
    <source>
        <dbReference type="Proteomes" id="UP000515151"/>
    </source>
</evidence>
<evidence type="ECO:0000256" key="9">
    <source>
        <dbReference type="ARBA" id="ARBA00023452"/>
    </source>
</evidence>
<dbReference type="GO" id="GO:0008270">
    <property type="term" value="F:zinc ion binding"/>
    <property type="evidence" value="ECO:0007669"/>
    <property type="project" value="UniProtKB-KW"/>
</dbReference>
<dbReference type="InterPro" id="IPR059161">
    <property type="entry name" value="Znf-C2H2_STOP1/2_3rd"/>
</dbReference>
<reference evidence="15" key="3">
    <citation type="journal article" date="2020" name="Plant Biotechnol. J.">
        <title>The pomegranate (Punica granatum L.) draft genome dissects genetic divergence between soft- and hard-seeded cultivars.</title>
        <authorList>
            <person name="Luo X."/>
            <person name="Li H."/>
            <person name="Wu Z."/>
            <person name="Yao W."/>
            <person name="Zhao P."/>
            <person name="Cao D."/>
            <person name="Yu H."/>
            <person name="Li K."/>
            <person name="Poudel K."/>
            <person name="Zhao D."/>
            <person name="Zhang F."/>
            <person name="Xia X."/>
            <person name="Chen L."/>
            <person name="Wang Q."/>
            <person name="Jing D."/>
            <person name="Cao S."/>
        </authorList>
    </citation>
    <scope>NUCLEOTIDE SEQUENCE [LARGE SCALE GENOMIC DNA]</scope>
</reference>
<reference evidence="16" key="4">
    <citation type="submission" date="2025-04" db="UniProtKB">
        <authorList>
            <consortium name="RefSeq"/>
        </authorList>
    </citation>
    <scope>IDENTIFICATION</scope>
    <source>
        <tissue evidence="16">Leaf</tissue>
    </source>
</reference>
<evidence type="ECO:0000256" key="7">
    <source>
        <dbReference type="ARBA" id="ARBA00023163"/>
    </source>
</evidence>
<keyword evidence="3" id="KW-0677">Repeat</keyword>
<evidence type="ECO:0000256" key="11">
    <source>
        <dbReference type="SAM" id="MobiDB-lite"/>
    </source>
</evidence>
<keyword evidence="4 10" id="KW-0863">Zinc-finger</keyword>
<reference evidence="13" key="2">
    <citation type="submission" date="2017-06" db="EMBL/GenBank/DDBJ databases">
        <title>The pomegranate genome and the genomics of punicalagin biosynthesis.</title>
        <authorList>
            <person name="Xu C."/>
        </authorList>
    </citation>
    <scope>NUCLEOTIDE SEQUENCE [LARGE SCALE GENOMIC DNA]</scope>
    <source>
        <tissue evidence="13">Fresh leaf</tissue>
    </source>
</reference>
<dbReference type="Proteomes" id="UP000515151">
    <property type="component" value="Chromosome 4"/>
</dbReference>
<name>A0A218X581_PUNGR</name>
<dbReference type="GeneID" id="116205815"/>
<dbReference type="Pfam" id="PF22995">
    <property type="entry name" value="C2CH-3rd_BIRD-IDD"/>
    <property type="match status" value="1"/>
</dbReference>
<feature type="region of interest" description="Disordered" evidence="11">
    <location>
        <begin position="1"/>
        <end position="22"/>
    </location>
</feature>
<dbReference type="AlphaFoldDB" id="A0A218X581"/>
<dbReference type="PROSITE" id="PS00028">
    <property type="entry name" value="ZINC_FINGER_C2H2_1"/>
    <property type="match status" value="1"/>
</dbReference>
<comment type="subcellular location">
    <subcellularLocation>
        <location evidence="1">Nucleus</location>
    </subcellularLocation>
</comment>
<keyword evidence="7" id="KW-0804">Transcription</keyword>
<keyword evidence="15" id="KW-1185">Reference proteome</keyword>
<keyword evidence="8" id="KW-0539">Nucleus</keyword>
<keyword evidence="6" id="KW-0805">Transcription regulation</keyword>
<dbReference type="InterPro" id="IPR036236">
    <property type="entry name" value="Znf_C2H2_sf"/>
</dbReference>
<dbReference type="SMART" id="SM00355">
    <property type="entry name" value="ZnF_C2H2"/>
    <property type="match status" value="3"/>
</dbReference>
<dbReference type="Pfam" id="PF23115">
    <property type="entry name" value="zf-C2H2_STOP2_3rd"/>
    <property type="match status" value="1"/>
</dbReference>
<dbReference type="Proteomes" id="UP000197138">
    <property type="component" value="Unassembled WGS sequence"/>
</dbReference>
<reference evidence="14" key="1">
    <citation type="journal article" date="2017" name="Plant J.">
        <title>The pomegranate (Punica granatum L.) genome and the genomics of punicalagin biosynthesis.</title>
        <authorList>
            <person name="Qin G."/>
            <person name="Xu C."/>
            <person name="Ming R."/>
            <person name="Tang H."/>
            <person name="Guyot R."/>
            <person name="Kramer E.M."/>
            <person name="Hu Y."/>
            <person name="Yi X."/>
            <person name="Qi Y."/>
            <person name="Xu X."/>
            <person name="Gao Z."/>
            <person name="Pan H."/>
            <person name="Jian J."/>
            <person name="Tian Y."/>
            <person name="Yue Z."/>
            <person name="Xu Y."/>
        </authorList>
    </citation>
    <scope>NUCLEOTIDE SEQUENCE [LARGE SCALE GENOMIC DNA]</scope>
    <source>
        <strain evidence="14">cv. Dabenzi</strain>
    </source>
</reference>
<dbReference type="Pfam" id="PF00096">
    <property type="entry name" value="zf-C2H2"/>
    <property type="match status" value="1"/>
</dbReference>
<keyword evidence="5" id="KW-0862">Zinc</keyword>
<feature type="domain" description="C2H2-type" evidence="12">
    <location>
        <begin position="114"/>
        <end position="141"/>
    </location>
</feature>
<feature type="compositionally biased region" description="Polar residues" evidence="11">
    <location>
        <begin position="1"/>
        <end position="12"/>
    </location>
</feature>
<keyword evidence="2" id="KW-0479">Metal-binding</keyword>
<evidence type="ECO:0000313" key="16">
    <source>
        <dbReference type="RefSeq" id="XP_031394341.1"/>
    </source>
</evidence>
<dbReference type="PANTHER" id="PTHR45878:SF1">
    <property type="entry name" value="ZINC FINGER PROTEIN WIP2"/>
    <property type="match status" value="1"/>
</dbReference>
<sequence>MASSTSAPLNINSTSPKESEPLEPLPLISCLLRSTSSNHIENPPNYASCKEASAEGGDDDVTVALHIGLPSFSSGVSRDQPETLGADENKTAVTAEKRYWIPTPEQILIGFTHFSCQLCFKTFNRYNNLQMHMWGHGSQYRKGPESLRGTQPRAMLGIPCYCCNDGCKNNINHPRAKAFKDFRTLQTHYKRKHGMKPFACQKCGKLLAVKGDWRTHEKNCGKRWLCLCGSDFKHKRSLKDHVRAFGSGHGPFPATLFGEVPAVENGTTSSDVYDDLKSNTSIAGSRTIGFPHELSFTNKYI</sequence>
<evidence type="ECO:0000256" key="3">
    <source>
        <dbReference type="ARBA" id="ARBA00022737"/>
    </source>
</evidence>
<dbReference type="Gene3D" id="3.30.160.60">
    <property type="entry name" value="Classic Zinc Finger"/>
    <property type="match status" value="1"/>
</dbReference>
<dbReference type="InterPro" id="IPR013087">
    <property type="entry name" value="Znf_C2H2_type"/>
</dbReference>
<dbReference type="OrthoDB" id="6077919at2759"/>